<proteinExistence type="predicted"/>
<protein>
    <submittedName>
        <fullName evidence="2">Uncharacterized protein</fullName>
    </submittedName>
</protein>
<dbReference type="AlphaFoldDB" id="A0A433TQ04"/>
<accession>A0A433TQ04</accession>
<feature type="transmembrane region" description="Helical" evidence="1">
    <location>
        <begin position="129"/>
        <end position="149"/>
    </location>
</feature>
<keyword evidence="1" id="KW-1133">Transmembrane helix</keyword>
<feature type="transmembrane region" description="Helical" evidence="1">
    <location>
        <begin position="175"/>
        <end position="198"/>
    </location>
</feature>
<evidence type="ECO:0000313" key="2">
    <source>
        <dbReference type="EMBL" id="RUS83637.1"/>
    </source>
</evidence>
<dbReference type="Gene3D" id="1.20.140.150">
    <property type="match status" value="1"/>
</dbReference>
<feature type="transmembrane region" description="Helical" evidence="1">
    <location>
        <begin position="93"/>
        <end position="117"/>
    </location>
</feature>
<sequence length="229" mass="25658">MVVFWTPSKESKVIAAIFLVALILQMLGTSTNYLAVAEFTVPKPTGLDPQTLYGKSHVGFMRSCLTFLVNSTEGMKVVEHQCLHKPIEDWQTAVLVLNVFAGLSCTIGLILVILNIIVSRFQDKIRTKLAIAVCTAVSSLTMIAAMVTVELNKSTSMKLLHVIYVKVDYHLRWSFYVYCVSSILYGSLHLLLLVGVYITKSWALQQRLCITPTIHVTPWMTQFFVIGLR</sequence>
<evidence type="ECO:0000313" key="3">
    <source>
        <dbReference type="Proteomes" id="UP000271974"/>
    </source>
</evidence>
<dbReference type="Proteomes" id="UP000271974">
    <property type="component" value="Unassembled WGS sequence"/>
</dbReference>
<evidence type="ECO:0000256" key="1">
    <source>
        <dbReference type="SAM" id="Phobius"/>
    </source>
</evidence>
<name>A0A433TQ04_ELYCH</name>
<gene>
    <name evidence="2" type="ORF">EGW08_008605</name>
</gene>
<keyword evidence="3" id="KW-1185">Reference proteome</keyword>
<keyword evidence="1" id="KW-0812">Transmembrane</keyword>
<comment type="caution">
    <text evidence="2">The sequence shown here is derived from an EMBL/GenBank/DDBJ whole genome shotgun (WGS) entry which is preliminary data.</text>
</comment>
<keyword evidence="1" id="KW-0472">Membrane</keyword>
<organism evidence="2 3">
    <name type="scientific">Elysia chlorotica</name>
    <name type="common">Eastern emerald elysia</name>
    <name type="synonym">Sea slug</name>
    <dbReference type="NCBI Taxonomy" id="188477"/>
    <lineage>
        <taxon>Eukaryota</taxon>
        <taxon>Metazoa</taxon>
        <taxon>Spiralia</taxon>
        <taxon>Lophotrochozoa</taxon>
        <taxon>Mollusca</taxon>
        <taxon>Gastropoda</taxon>
        <taxon>Heterobranchia</taxon>
        <taxon>Euthyneura</taxon>
        <taxon>Panpulmonata</taxon>
        <taxon>Sacoglossa</taxon>
        <taxon>Placobranchoidea</taxon>
        <taxon>Plakobranchidae</taxon>
        <taxon>Elysia</taxon>
    </lineage>
</organism>
<dbReference type="EMBL" id="RQTK01000236">
    <property type="protein sequence ID" value="RUS83637.1"/>
    <property type="molecule type" value="Genomic_DNA"/>
</dbReference>
<reference evidence="2 3" key="1">
    <citation type="submission" date="2019-01" db="EMBL/GenBank/DDBJ databases">
        <title>A draft genome assembly of the solar-powered sea slug Elysia chlorotica.</title>
        <authorList>
            <person name="Cai H."/>
            <person name="Li Q."/>
            <person name="Fang X."/>
            <person name="Li J."/>
            <person name="Curtis N.E."/>
            <person name="Altenburger A."/>
            <person name="Shibata T."/>
            <person name="Feng M."/>
            <person name="Maeda T."/>
            <person name="Schwartz J.A."/>
            <person name="Shigenobu S."/>
            <person name="Lundholm N."/>
            <person name="Nishiyama T."/>
            <person name="Yang H."/>
            <person name="Hasebe M."/>
            <person name="Li S."/>
            <person name="Pierce S.K."/>
            <person name="Wang J."/>
        </authorList>
    </citation>
    <scope>NUCLEOTIDE SEQUENCE [LARGE SCALE GENOMIC DNA]</scope>
    <source>
        <strain evidence="2">EC2010</strain>
        <tissue evidence="2">Whole organism of an adult</tissue>
    </source>
</reference>